<dbReference type="InterPro" id="IPR043128">
    <property type="entry name" value="Rev_trsase/Diguanyl_cyclase"/>
</dbReference>
<dbReference type="GO" id="GO:0043709">
    <property type="term" value="P:cell adhesion involved in single-species biofilm formation"/>
    <property type="evidence" value="ECO:0007669"/>
    <property type="project" value="TreeGrafter"/>
</dbReference>
<dbReference type="AlphaFoldDB" id="A0A3S1IZB0"/>
<dbReference type="EMBL" id="RSCL01000010">
    <property type="protein sequence ID" value="RUT04832.1"/>
    <property type="molecule type" value="Genomic_DNA"/>
</dbReference>
<dbReference type="SUPFAM" id="SSF55073">
    <property type="entry name" value="Nucleotide cyclase"/>
    <property type="match status" value="1"/>
</dbReference>
<dbReference type="InterPro" id="IPR027417">
    <property type="entry name" value="P-loop_NTPase"/>
</dbReference>
<dbReference type="GO" id="GO:0005886">
    <property type="term" value="C:plasma membrane"/>
    <property type="evidence" value="ECO:0007669"/>
    <property type="project" value="TreeGrafter"/>
</dbReference>
<dbReference type="Pfam" id="PF14516">
    <property type="entry name" value="AAA_35"/>
    <property type="match status" value="1"/>
</dbReference>
<dbReference type="SMART" id="SM00267">
    <property type="entry name" value="GGDEF"/>
    <property type="match status" value="1"/>
</dbReference>
<dbReference type="Pfam" id="PF00990">
    <property type="entry name" value="GGDEF"/>
    <property type="match status" value="1"/>
</dbReference>
<dbReference type="InterPro" id="IPR050469">
    <property type="entry name" value="Diguanylate_Cyclase"/>
</dbReference>
<reference evidence="2" key="2">
    <citation type="journal article" date="2019" name="Genome Biol. Evol.">
        <title>Day and night: Metabolic profiles and evolutionary relationships of six axenic non-marine cyanobacteria.</title>
        <authorList>
            <person name="Will S.E."/>
            <person name="Henke P."/>
            <person name="Boedeker C."/>
            <person name="Huang S."/>
            <person name="Brinkmann H."/>
            <person name="Rohde M."/>
            <person name="Jarek M."/>
            <person name="Friedl T."/>
            <person name="Seufert S."/>
            <person name="Schumacher M."/>
            <person name="Overmann J."/>
            <person name="Neumann-Schaal M."/>
            <person name="Petersen J."/>
        </authorList>
    </citation>
    <scope>NUCLEOTIDE SEQUENCE [LARGE SCALE GENOMIC DNA]</scope>
    <source>
        <strain evidence="2">PCC 7102</strain>
    </source>
</reference>
<dbReference type="PANTHER" id="PTHR45138">
    <property type="entry name" value="REGULATORY COMPONENTS OF SENSORY TRANSDUCTION SYSTEM"/>
    <property type="match status" value="1"/>
</dbReference>
<name>A0A3S1IZB0_9CYAN</name>
<dbReference type="Proteomes" id="UP000271624">
    <property type="component" value="Unassembled WGS sequence"/>
</dbReference>
<reference evidence="2" key="1">
    <citation type="submission" date="2018-12" db="EMBL/GenBank/DDBJ databases">
        <authorList>
            <person name="Will S."/>
            <person name="Neumann-Schaal M."/>
            <person name="Henke P."/>
        </authorList>
    </citation>
    <scope>NUCLEOTIDE SEQUENCE</scope>
    <source>
        <strain evidence="2">PCC 7102</strain>
    </source>
</reference>
<dbReference type="CDD" id="cd01949">
    <property type="entry name" value="GGDEF"/>
    <property type="match status" value="1"/>
</dbReference>
<feature type="domain" description="GGDEF" evidence="1">
    <location>
        <begin position="347"/>
        <end position="491"/>
    </location>
</feature>
<protein>
    <recommendedName>
        <fullName evidence="1">GGDEF domain-containing protein</fullName>
    </recommendedName>
</protein>
<keyword evidence="3" id="KW-1185">Reference proteome</keyword>
<dbReference type="Gene3D" id="3.30.70.270">
    <property type="match status" value="1"/>
</dbReference>
<evidence type="ECO:0000259" key="1">
    <source>
        <dbReference type="PROSITE" id="PS50887"/>
    </source>
</evidence>
<dbReference type="InterPro" id="IPR029787">
    <property type="entry name" value="Nucleotide_cyclase"/>
</dbReference>
<dbReference type="InterPro" id="IPR000160">
    <property type="entry name" value="GGDEF_dom"/>
</dbReference>
<gene>
    <name evidence="2" type="ORF">DSM106972_044010</name>
</gene>
<organism evidence="2 3">
    <name type="scientific">Dulcicalothrix desertica PCC 7102</name>
    <dbReference type="NCBI Taxonomy" id="232991"/>
    <lineage>
        <taxon>Bacteria</taxon>
        <taxon>Bacillati</taxon>
        <taxon>Cyanobacteriota</taxon>
        <taxon>Cyanophyceae</taxon>
        <taxon>Nostocales</taxon>
        <taxon>Calotrichaceae</taxon>
        <taxon>Dulcicalothrix</taxon>
    </lineage>
</organism>
<dbReference type="PROSITE" id="PS50887">
    <property type="entry name" value="GGDEF"/>
    <property type="match status" value="1"/>
</dbReference>
<dbReference type="NCBIfam" id="TIGR00254">
    <property type="entry name" value="GGDEF"/>
    <property type="match status" value="1"/>
</dbReference>
<dbReference type="Gene3D" id="3.40.50.300">
    <property type="entry name" value="P-loop containing nucleotide triphosphate hydrolases"/>
    <property type="match status" value="1"/>
</dbReference>
<evidence type="ECO:0000313" key="2">
    <source>
        <dbReference type="EMBL" id="RUT04832.1"/>
    </source>
</evidence>
<evidence type="ECO:0000313" key="3">
    <source>
        <dbReference type="Proteomes" id="UP000271624"/>
    </source>
</evidence>
<comment type="caution">
    <text evidence="2">The sequence shown here is derived from an EMBL/GenBank/DDBJ whole genome shotgun (WGS) entry which is preliminary data.</text>
</comment>
<accession>A0A3S1IZB0</accession>
<dbReference type="GO" id="GO:0052621">
    <property type="term" value="F:diguanylate cyclase activity"/>
    <property type="evidence" value="ECO:0007669"/>
    <property type="project" value="TreeGrafter"/>
</dbReference>
<dbReference type="PANTHER" id="PTHR45138:SF9">
    <property type="entry name" value="DIGUANYLATE CYCLASE DGCM-RELATED"/>
    <property type="match status" value="1"/>
</dbReference>
<dbReference type="GO" id="GO:1902201">
    <property type="term" value="P:negative regulation of bacterial-type flagellum-dependent cell motility"/>
    <property type="evidence" value="ECO:0007669"/>
    <property type="project" value="TreeGrafter"/>
</dbReference>
<dbReference type="SUPFAM" id="SSF52540">
    <property type="entry name" value="P-loop containing nucleoside triphosphate hydrolases"/>
    <property type="match status" value="1"/>
</dbReference>
<sequence>MGKTSLIFRLIEQTKKINYQTVYIDLQLADLDIFTSIDKFLHWFCAVTCQQLHLTANLNNYWDNDINCKINCTIYFQEYLLNNINNPVVLIINELNKIFEYPDIAQNFLGLLRSWHEEAKHNDVFKDLRLILVYSTEIYITLNTYESPFNIGLSIKLLEFSLEEIQELAALYGLGWSTTQHNQAKELESLVGGHPYLVQLALCELARYASDNPQAIFKDVIKLDEIYATHLQRLLITLQKYPELAVAFQKLIQYGDSVQLDNKIAYKLESIGLIKIEGNRCRVFCELYRQFFAQQDFDRIFSQKQTDTHTPINTHIHLIDNTTQIYNKRYLDAFLDYWWRKANVENTPLSIALFDVDNFRIYNAMYGQEAGDICLWQVANVVRNTVDYNKQNVLIARYKDDAFAIVLPNTNARKAVKIADNIREQVKNLAIKHVITTNKMLEFPIVTISVGVASVIPDMDVSHNVFTDAAVKALNESKKFQGDYTFVSCNFRYGF</sequence>
<proteinExistence type="predicted"/>